<gene>
    <name evidence="2" type="ORF">A3F29_02115</name>
</gene>
<name>A0A1F7HHG3_9BACT</name>
<evidence type="ECO:0000313" key="3">
    <source>
        <dbReference type="Proteomes" id="UP000177199"/>
    </source>
</evidence>
<dbReference type="EMBL" id="MFZV01000041">
    <property type="protein sequence ID" value="OGK30669.1"/>
    <property type="molecule type" value="Genomic_DNA"/>
</dbReference>
<dbReference type="PANTHER" id="PTHR35458">
    <property type="entry name" value="SLR0755 PROTEIN"/>
    <property type="match status" value="1"/>
</dbReference>
<dbReference type="Pfam" id="PF01936">
    <property type="entry name" value="NYN"/>
    <property type="match status" value="1"/>
</dbReference>
<dbReference type="AlphaFoldDB" id="A0A1F7HHG3"/>
<proteinExistence type="predicted"/>
<organism evidence="2 3">
    <name type="scientific">Candidatus Roizmanbacteria bacterium RIFCSPHIGHO2_12_FULL_33_9</name>
    <dbReference type="NCBI Taxonomy" id="1802045"/>
    <lineage>
        <taxon>Bacteria</taxon>
        <taxon>Candidatus Roizmaniibacteriota</taxon>
    </lineage>
</organism>
<evidence type="ECO:0000259" key="1">
    <source>
        <dbReference type="Pfam" id="PF01936"/>
    </source>
</evidence>
<reference evidence="2 3" key="1">
    <citation type="journal article" date="2016" name="Nat. Commun.">
        <title>Thousands of microbial genomes shed light on interconnected biogeochemical processes in an aquifer system.</title>
        <authorList>
            <person name="Anantharaman K."/>
            <person name="Brown C.T."/>
            <person name="Hug L.A."/>
            <person name="Sharon I."/>
            <person name="Castelle C.J."/>
            <person name="Probst A.J."/>
            <person name="Thomas B.C."/>
            <person name="Singh A."/>
            <person name="Wilkins M.J."/>
            <person name="Karaoz U."/>
            <person name="Brodie E.L."/>
            <person name="Williams K.H."/>
            <person name="Hubbard S.S."/>
            <person name="Banfield J.F."/>
        </authorList>
    </citation>
    <scope>NUCLEOTIDE SEQUENCE [LARGE SCALE GENOMIC DNA]</scope>
</reference>
<protein>
    <recommendedName>
        <fullName evidence="1">NYN domain-containing protein</fullName>
    </recommendedName>
</protein>
<sequence length="182" mass="21621">MKKVRAKVYIDGANMFYTQKSIGWSIEWKSTINFLKKKFDILEMRYYTGIRKNDQKMNQYLSILRQLKIKTIAKPLKIIKDRSSGRIIYKSNCDVEIAVDIMLDIDSFDTLILFSGDSDFVYLIKILQKSYQKKTFIISSRKTISWEIKISASSYLFLEDYKKEFERIKKNPRKKRGAVKHK</sequence>
<dbReference type="Proteomes" id="UP000177199">
    <property type="component" value="Unassembled WGS sequence"/>
</dbReference>
<dbReference type="InterPro" id="IPR021139">
    <property type="entry name" value="NYN"/>
</dbReference>
<comment type="caution">
    <text evidence="2">The sequence shown here is derived from an EMBL/GenBank/DDBJ whole genome shotgun (WGS) entry which is preliminary data.</text>
</comment>
<dbReference type="InterPro" id="IPR047140">
    <property type="entry name" value="LabA"/>
</dbReference>
<dbReference type="Gene3D" id="3.40.50.1010">
    <property type="entry name" value="5'-nuclease"/>
    <property type="match status" value="1"/>
</dbReference>
<feature type="domain" description="NYN" evidence="1">
    <location>
        <begin position="6"/>
        <end position="158"/>
    </location>
</feature>
<accession>A0A1F7HHG3</accession>
<dbReference type="CDD" id="cd10911">
    <property type="entry name" value="PIN_LabA"/>
    <property type="match status" value="1"/>
</dbReference>
<dbReference type="GO" id="GO:0004540">
    <property type="term" value="F:RNA nuclease activity"/>
    <property type="evidence" value="ECO:0007669"/>
    <property type="project" value="InterPro"/>
</dbReference>
<dbReference type="PANTHER" id="PTHR35458:SF2">
    <property type="entry name" value="SLR0755 PROTEIN"/>
    <property type="match status" value="1"/>
</dbReference>
<evidence type="ECO:0000313" key="2">
    <source>
        <dbReference type="EMBL" id="OGK30669.1"/>
    </source>
</evidence>